<comment type="caution">
    <text evidence="1">The sequence shown here is derived from an EMBL/GenBank/DDBJ whole genome shotgun (WGS) entry which is preliminary data.</text>
</comment>
<organism evidence="1 2">
    <name type="scientific">Mediterraneibacter gnavus</name>
    <name type="common">Ruminococcus gnavus</name>
    <dbReference type="NCBI Taxonomy" id="33038"/>
    <lineage>
        <taxon>Bacteria</taxon>
        <taxon>Bacillati</taxon>
        <taxon>Bacillota</taxon>
        <taxon>Clostridia</taxon>
        <taxon>Lachnospirales</taxon>
        <taxon>Lachnospiraceae</taxon>
        <taxon>Mediterraneibacter</taxon>
    </lineage>
</organism>
<evidence type="ECO:0000313" key="1">
    <source>
        <dbReference type="EMBL" id="PLT68423.1"/>
    </source>
</evidence>
<dbReference type="AlphaFoldDB" id="A0A2N5NZW3"/>
<sequence>MRVSLPHKMKPDSYTESCAVNAADEWRERNVWYPGRSVRNALKRVTVTGR</sequence>
<reference evidence="1 2" key="1">
    <citation type="journal article" date="2017" name="Genome Med.">
        <title>A novel Ruminococcus gnavus clade enriched in inflammatory bowel disease patients.</title>
        <authorList>
            <person name="Hall A.B."/>
            <person name="Yassour M."/>
            <person name="Sauk J."/>
            <person name="Garner A."/>
            <person name="Jiang X."/>
            <person name="Arthur T."/>
            <person name="Lagoudas G.K."/>
            <person name="Vatanen T."/>
            <person name="Fornelos N."/>
            <person name="Wilson R."/>
            <person name="Bertha M."/>
            <person name="Cohen M."/>
            <person name="Garber J."/>
            <person name="Khalili H."/>
            <person name="Gevers D."/>
            <person name="Ananthakrishnan A.N."/>
            <person name="Kugathasan S."/>
            <person name="Lander E.S."/>
            <person name="Blainey P."/>
            <person name="Vlamakis H."/>
            <person name="Xavier R.J."/>
            <person name="Huttenhower C."/>
        </authorList>
    </citation>
    <scope>NUCLEOTIDE SEQUENCE [LARGE SCALE GENOMIC DNA]</scope>
    <source>
        <strain evidence="1 2">RJX1124</strain>
    </source>
</reference>
<dbReference type="Proteomes" id="UP000234891">
    <property type="component" value="Unassembled WGS sequence"/>
</dbReference>
<accession>A0A2N5NZW3</accession>
<evidence type="ECO:0000313" key="2">
    <source>
        <dbReference type="Proteomes" id="UP000234891"/>
    </source>
</evidence>
<protein>
    <submittedName>
        <fullName evidence="1">Arginase</fullName>
    </submittedName>
</protein>
<proteinExistence type="predicted"/>
<name>A0A2N5NZW3_MEDGN</name>
<gene>
    <name evidence="1" type="ORF">CDL26_16125</name>
</gene>
<dbReference type="EMBL" id="NIHS01000058">
    <property type="protein sequence ID" value="PLT68423.1"/>
    <property type="molecule type" value="Genomic_DNA"/>
</dbReference>